<reference evidence="4" key="2">
    <citation type="submission" date="2021-04" db="EMBL/GenBank/DDBJ databases">
        <authorList>
            <person name="Gilroy R."/>
        </authorList>
    </citation>
    <scope>NUCLEOTIDE SEQUENCE</scope>
    <source>
        <strain evidence="4">ChiHjej12B11-9795</strain>
    </source>
</reference>
<dbReference type="InterPro" id="IPR046209">
    <property type="entry name" value="DUF6242_N"/>
</dbReference>
<comment type="caution">
    <text evidence="4">The sequence shown here is derived from an EMBL/GenBank/DDBJ whole genome shotgun (WGS) entry which is preliminary data.</text>
</comment>
<gene>
    <name evidence="4" type="ORF">H9950_00925</name>
</gene>
<dbReference type="InterPro" id="IPR015943">
    <property type="entry name" value="WD40/YVTN_repeat-like_dom_sf"/>
</dbReference>
<evidence type="ECO:0000313" key="5">
    <source>
        <dbReference type="Proteomes" id="UP000823862"/>
    </source>
</evidence>
<keyword evidence="1" id="KW-0732">Signal</keyword>
<dbReference type="InterPro" id="IPR058667">
    <property type="entry name" value="DUF6242_C"/>
</dbReference>
<accession>A0A9D2HUT7</accession>
<dbReference type="PROSITE" id="PS51257">
    <property type="entry name" value="PROKAR_LIPOPROTEIN"/>
    <property type="match status" value="1"/>
</dbReference>
<evidence type="ECO:0000313" key="4">
    <source>
        <dbReference type="EMBL" id="HJA84761.1"/>
    </source>
</evidence>
<protein>
    <recommendedName>
        <fullName evidence="6">Exo-alpha-sialidase</fullName>
    </recommendedName>
</protein>
<dbReference type="EMBL" id="DWZI01000004">
    <property type="protein sequence ID" value="HJA84761.1"/>
    <property type="molecule type" value="Genomic_DNA"/>
</dbReference>
<feature type="signal peptide" evidence="1">
    <location>
        <begin position="1"/>
        <end position="21"/>
    </location>
</feature>
<dbReference type="Proteomes" id="UP000823862">
    <property type="component" value="Unassembled WGS sequence"/>
</dbReference>
<dbReference type="SUPFAM" id="SSF110296">
    <property type="entry name" value="Oligoxyloglucan reducing end-specific cellobiohydrolase"/>
    <property type="match status" value="1"/>
</dbReference>
<evidence type="ECO:0000259" key="2">
    <source>
        <dbReference type="Pfam" id="PF19755"/>
    </source>
</evidence>
<dbReference type="Pfam" id="PF19755">
    <property type="entry name" value="DUF6242"/>
    <property type="match status" value="1"/>
</dbReference>
<proteinExistence type="predicted"/>
<name>A0A9D2HUT7_9BACE</name>
<feature type="domain" description="DUF6242" evidence="3">
    <location>
        <begin position="141"/>
        <end position="453"/>
    </location>
</feature>
<sequence length="454" mass="49253">MRTRFLSVIVAFLLVSVAVSSCLNSDNNLEYTTDATISSFSLDTIYGVDYKFEIDQLNNLIYNPDSLPVSADTIIDSIMVDQLGAVWGVTSADTTFSTETYHNLLPAMNATGDNGVKLTVYGGDALSTRTYTLQIRVHRQDPDSLTWVHMDTVGAIFSTAVNQGEQKAVALNGEVQLYTSPTEMYRTSGAPGAYGWTRNDVSGLPAAADISSLIAFGDRLYMLAEGDVYVSDATGTAWQRSEGLSGNVQALVASMPANNVSGLEATLSAIRLNGSGTQEFCTTTDGEVWTAGDDVPDGFPQDHFYYTNYTTGGGAAQVMITGMPLSHTEKTIPWFSNDGKSWAALETEREGMWCPALSNPCLIHYDEQFYAFGGEMDTIYTSESGIGWQGVERKFLLPPDFAGKQSYTVAIDATPEGAATAADKRNFIWVIFGGNGTPNEVWRGRLNKLGFERE</sequence>
<feature type="domain" description="DUF6242" evidence="2">
    <location>
        <begin position="33"/>
        <end position="135"/>
    </location>
</feature>
<evidence type="ECO:0000259" key="3">
    <source>
        <dbReference type="Pfam" id="PF25852"/>
    </source>
</evidence>
<feature type="chain" id="PRO_5039182777" description="Exo-alpha-sialidase" evidence="1">
    <location>
        <begin position="22"/>
        <end position="454"/>
    </location>
</feature>
<reference evidence="4" key="1">
    <citation type="journal article" date="2021" name="PeerJ">
        <title>Extensive microbial diversity within the chicken gut microbiome revealed by metagenomics and culture.</title>
        <authorList>
            <person name="Gilroy R."/>
            <person name="Ravi A."/>
            <person name="Getino M."/>
            <person name="Pursley I."/>
            <person name="Horton D.L."/>
            <person name="Alikhan N.F."/>
            <person name="Baker D."/>
            <person name="Gharbi K."/>
            <person name="Hall N."/>
            <person name="Watson M."/>
            <person name="Adriaenssens E.M."/>
            <person name="Foster-Nyarko E."/>
            <person name="Jarju S."/>
            <person name="Secka A."/>
            <person name="Antonio M."/>
            <person name="Oren A."/>
            <person name="Chaudhuri R.R."/>
            <person name="La Ragione R."/>
            <person name="Hildebrand F."/>
            <person name="Pallen M.J."/>
        </authorList>
    </citation>
    <scope>NUCLEOTIDE SEQUENCE</scope>
    <source>
        <strain evidence="4">ChiHjej12B11-9795</strain>
    </source>
</reference>
<organism evidence="4 5">
    <name type="scientific">Candidatus Bacteroides avicola</name>
    <dbReference type="NCBI Taxonomy" id="2838468"/>
    <lineage>
        <taxon>Bacteria</taxon>
        <taxon>Pseudomonadati</taxon>
        <taxon>Bacteroidota</taxon>
        <taxon>Bacteroidia</taxon>
        <taxon>Bacteroidales</taxon>
        <taxon>Bacteroidaceae</taxon>
        <taxon>Bacteroides</taxon>
    </lineage>
</organism>
<dbReference type="Pfam" id="PF25852">
    <property type="entry name" value="DUF6242_C"/>
    <property type="match status" value="1"/>
</dbReference>
<evidence type="ECO:0000256" key="1">
    <source>
        <dbReference type="SAM" id="SignalP"/>
    </source>
</evidence>
<evidence type="ECO:0008006" key="6">
    <source>
        <dbReference type="Google" id="ProtNLM"/>
    </source>
</evidence>
<dbReference type="Gene3D" id="2.130.10.10">
    <property type="entry name" value="YVTN repeat-like/Quinoprotein amine dehydrogenase"/>
    <property type="match status" value="1"/>
</dbReference>
<dbReference type="AlphaFoldDB" id="A0A9D2HUT7"/>